<sequence>MSTDLNCPTCNSDATQRLSVIFEHGISDINTSSNTSGIGLGRGGLGLGLAKTKTRGTAQTAMSLKASPPPKKRLLKPLGYIFLVYFVLSLFLGHNQVLAGLAGTLWIAGSVAWIVFAVNYNSKTWPPLKAIWDDSFLCNRCNHMFQVGKKT</sequence>
<dbReference type="Proteomes" id="UP000712570">
    <property type="component" value="Unassembled WGS sequence"/>
</dbReference>
<feature type="transmembrane region" description="Helical" evidence="1">
    <location>
        <begin position="74"/>
        <end position="92"/>
    </location>
</feature>
<evidence type="ECO:0000256" key="1">
    <source>
        <dbReference type="SAM" id="Phobius"/>
    </source>
</evidence>
<feature type="transmembrane region" description="Helical" evidence="1">
    <location>
        <begin position="98"/>
        <end position="120"/>
    </location>
</feature>
<proteinExistence type="predicted"/>
<dbReference type="EMBL" id="JAAOLX010000005">
    <property type="protein sequence ID" value="NHQ86788.1"/>
    <property type="molecule type" value="Genomic_DNA"/>
</dbReference>
<keyword evidence="3" id="KW-1185">Reference proteome</keyword>
<organism evidence="2 3">
    <name type="scientific">Iodobacter violaceini</name>
    <dbReference type="NCBI Taxonomy" id="3044271"/>
    <lineage>
        <taxon>Bacteria</taxon>
        <taxon>Pseudomonadati</taxon>
        <taxon>Pseudomonadota</taxon>
        <taxon>Betaproteobacteria</taxon>
        <taxon>Neisseriales</taxon>
        <taxon>Chitinibacteraceae</taxon>
        <taxon>Iodobacter</taxon>
    </lineage>
</organism>
<evidence type="ECO:0000313" key="3">
    <source>
        <dbReference type="Proteomes" id="UP000712570"/>
    </source>
</evidence>
<accession>A0ABX0KVR9</accession>
<protein>
    <submittedName>
        <fullName evidence="2">Uncharacterized protein</fullName>
    </submittedName>
</protein>
<gene>
    <name evidence="2" type="ORF">HA050_11730</name>
</gene>
<dbReference type="RefSeq" id="WP_166826163.1">
    <property type="nucleotide sequence ID" value="NZ_JAAOLX010000005.1"/>
</dbReference>
<reference evidence="2 3" key="1">
    <citation type="submission" date="2020-03" db="EMBL/GenBank/DDBJ databases">
        <title>Draft genome sequence of environmentally isolated violet-colored cultures.</title>
        <authorList>
            <person name="Wilson H.S."/>
        </authorList>
    </citation>
    <scope>NUCLEOTIDE SEQUENCE [LARGE SCALE GENOMIC DNA]</scope>
    <source>
        <strain evidence="2 3">HSC-16F04</strain>
    </source>
</reference>
<name>A0ABX0KVR9_9NEIS</name>
<keyword evidence="1" id="KW-1133">Transmembrane helix</keyword>
<evidence type="ECO:0000313" key="2">
    <source>
        <dbReference type="EMBL" id="NHQ86788.1"/>
    </source>
</evidence>
<keyword evidence="1" id="KW-0472">Membrane</keyword>
<comment type="caution">
    <text evidence="2">The sequence shown here is derived from an EMBL/GenBank/DDBJ whole genome shotgun (WGS) entry which is preliminary data.</text>
</comment>
<keyword evidence="1" id="KW-0812">Transmembrane</keyword>